<dbReference type="RefSeq" id="WP_055262891.1">
    <property type="nucleotide sequence ID" value="NZ_CABIXQ010000001.1"/>
</dbReference>
<sequence>MYDNIGINKEKRLNYMKKRIRIPKITNRNYYIYSYDYDNNCCEDNDFEDAYKDYYENEYDYENDEYKENYPCDAFCEDYEETCKCTMNTVKKLALVSAGVLVGVSAISLLLSKRR</sequence>
<proteinExistence type="predicted"/>
<dbReference type="EMBL" id="CYZX01000001">
    <property type="protein sequence ID" value="CUN55625.1"/>
    <property type="molecule type" value="Genomic_DNA"/>
</dbReference>
<accession>A0A173XYE9</accession>
<evidence type="ECO:0000313" key="3">
    <source>
        <dbReference type="Proteomes" id="UP000095594"/>
    </source>
</evidence>
<dbReference type="Proteomes" id="UP000095594">
    <property type="component" value="Unassembled WGS sequence"/>
</dbReference>
<feature type="transmembrane region" description="Helical" evidence="1">
    <location>
        <begin position="93"/>
        <end position="111"/>
    </location>
</feature>
<evidence type="ECO:0000313" key="2">
    <source>
        <dbReference type="EMBL" id="CUN55625.1"/>
    </source>
</evidence>
<keyword evidence="1" id="KW-0472">Membrane</keyword>
<gene>
    <name evidence="2" type="ORF">ERS852471_00132</name>
</gene>
<keyword evidence="1" id="KW-1133">Transmembrane helix</keyword>
<protein>
    <submittedName>
        <fullName evidence="2">Uncharacterized protein</fullName>
    </submittedName>
</protein>
<evidence type="ECO:0000256" key="1">
    <source>
        <dbReference type="SAM" id="Phobius"/>
    </source>
</evidence>
<keyword evidence="1" id="KW-0812">Transmembrane</keyword>
<dbReference type="AlphaFoldDB" id="A0A173XYE9"/>
<reference evidence="2 3" key="1">
    <citation type="submission" date="2015-09" db="EMBL/GenBank/DDBJ databases">
        <authorList>
            <consortium name="Pathogen Informatics"/>
        </authorList>
    </citation>
    <scope>NUCLEOTIDE SEQUENCE [LARGE SCALE GENOMIC DNA]</scope>
    <source>
        <strain evidence="2 3">2789STDY5834856</strain>
    </source>
</reference>
<name>A0A173XYE9_9CLOT</name>
<organism evidence="2 3">
    <name type="scientific">Clostridium disporicum</name>
    <dbReference type="NCBI Taxonomy" id="84024"/>
    <lineage>
        <taxon>Bacteria</taxon>
        <taxon>Bacillati</taxon>
        <taxon>Bacillota</taxon>
        <taxon>Clostridia</taxon>
        <taxon>Eubacteriales</taxon>
        <taxon>Clostridiaceae</taxon>
        <taxon>Clostridium</taxon>
    </lineage>
</organism>